<sequence>MVKVKTPVETISNSHNVKSGDGIFATPALVCL</sequence>
<dbReference type="AlphaFoldDB" id="I2GLH9"/>
<gene>
    <name evidence="1" type="ORF">BN8_03957</name>
</gene>
<reference evidence="1 2" key="1">
    <citation type="journal article" date="2012" name="J. Bacteriol.">
        <title>Genome Sequence of the Filamentous Bacterium Fibrisoma limi BUZ 3T.</title>
        <authorList>
            <person name="Filippini M."/>
            <person name="Qi W."/>
            <person name="Jaenicke S."/>
            <person name="Goesmann A."/>
            <person name="Smits T.H."/>
            <person name="Bagheri H.C."/>
        </authorList>
    </citation>
    <scope>NUCLEOTIDE SEQUENCE [LARGE SCALE GENOMIC DNA]</scope>
    <source>
        <strain evidence="2">BUZ 3T</strain>
    </source>
</reference>
<dbReference type="Proteomes" id="UP000009309">
    <property type="component" value="Unassembled WGS sequence"/>
</dbReference>
<organism evidence="1 2">
    <name type="scientific">Fibrisoma limi BUZ 3</name>
    <dbReference type="NCBI Taxonomy" id="1185876"/>
    <lineage>
        <taxon>Bacteria</taxon>
        <taxon>Pseudomonadati</taxon>
        <taxon>Bacteroidota</taxon>
        <taxon>Cytophagia</taxon>
        <taxon>Cytophagales</taxon>
        <taxon>Spirosomataceae</taxon>
        <taxon>Fibrisoma</taxon>
    </lineage>
</organism>
<evidence type="ECO:0000313" key="2">
    <source>
        <dbReference type="Proteomes" id="UP000009309"/>
    </source>
</evidence>
<evidence type="ECO:0000313" key="1">
    <source>
        <dbReference type="EMBL" id="CCH54755.1"/>
    </source>
</evidence>
<protein>
    <submittedName>
        <fullName evidence="1">Uncharacterized protein</fullName>
    </submittedName>
</protein>
<proteinExistence type="predicted"/>
<keyword evidence="2" id="KW-1185">Reference proteome</keyword>
<accession>I2GLH9</accession>
<name>I2GLH9_9BACT</name>
<dbReference type="EMBL" id="CAIT01000007">
    <property type="protein sequence ID" value="CCH54755.1"/>
    <property type="molecule type" value="Genomic_DNA"/>
</dbReference>
<comment type="caution">
    <text evidence="1">The sequence shown here is derived from an EMBL/GenBank/DDBJ whole genome shotgun (WGS) entry which is preliminary data.</text>
</comment>